<sequence length="200" mass="22227">MWRKQYTLVSITLFLLVMSIVAVKTYLGNKPDIKNSQRTDINQADDCTPYSFPTNSPSNANWKPSPPISVHLRPLTLAPLGSPMRFCLTVVSLIDSANTRVFFELPDGIDVINGQTEYSLALTVNVPEVFELEVQANQPGILKIEAGAQSSSGTGSYWGDYTAVMLDVSELKTEIVNEAFQQSQDNQLQLTEPVDYKYML</sequence>
<dbReference type="EMBL" id="MFJB01000032">
    <property type="protein sequence ID" value="OGG00153.1"/>
    <property type="molecule type" value="Genomic_DNA"/>
</dbReference>
<accession>A0A1F5YJB9</accession>
<evidence type="ECO:0000313" key="2">
    <source>
        <dbReference type="Proteomes" id="UP000177396"/>
    </source>
</evidence>
<dbReference type="Proteomes" id="UP000177396">
    <property type="component" value="Unassembled WGS sequence"/>
</dbReference>
<proteinExistence type="predicted"/>
<dbReference type="AlphaFoldDB" id="A0A1F5YJB9"/>
<evidence type="ECO:0000313" key="1">
    <source>
        <dbReference type="EMBL" id="OGG00153.1"/>
    </source>
</evidence>
<reference evidence="1 2" key="1">
    <citation type="journal article" date="2016" name="Nat. Commun.">
        <title>Thousands of microbial genomes shed light on interconnected biogeochemical processes in an aquifer system.</title>
        <authorList>
            <person name="Anantharaman K."/>
            <person name="Brown C.T."/>
            <person name="Hug L.A."/>
            <person name="Sharon I."/>
            <person name="Castelle C.J."/>
            <person name="Probst A.J."/>
            <person name="Thomas B.C."/>
            <person name="Singh A."/>
            <person name="Wilkins M.J."/>
            <person name="Karaoz U."/>
            <person name="Brodie E.L."/>
            <person name="Williams K.H."/>
            <person name="Hubbard S.S."/>
            <person name="Banfield J.F."/>
        </authorList>
    </citation>
    <scope>NUCLEOTIDE SEQUENCE [LARGE SCALE GENOMIC DNA]</scope>
</reference>
<gene>
    <name evidence="1" type="ORF">A2153_03020</name>
</gene>
<organism evidence="1 2">
    <name type="scientific">Candidatus Gottesmanbacteria bacterium RBG_16_38_7b</name>
    <dbReference type="NCBI Taxonomy" id="1798372"/>
    <lineage>
        <taxon>Bacteria</taxon>
        <taxon>Candidatus Gottesmaniibacteriota</taxon>
    </lineage>
</organism>
<comment type="caution">
    <text evidence="1">The sequence shown here is derived from an EMBL/GenBank/DDBJ whole genome shotgun (WGS) entry which is preliminary data.</text>
</comment>
<name>A0A1F5YJB9_9BACT</name>
<protein>
    <submittedName>
        <fullName evidence="1">Uncharacterized protein</fullName>
    </submittedName>
</protein>